<dbReference type="CDD" id="cd02440">
    <property type="entry name" value="AdoMet_MTases"/>
    <property type="match status" value="1"/>
</dbReference>
<dbReference type="OMA" id="PQYCHLN"/>
<evidence type="ECO:0000256" key="2">
    <source>
        <dbReference type="ARBA" id="ARBA00034521"/>
    </source>
</evidence>
<sequence>VLRAKRGARLRTASYYGKRLKQSGDLQTNVTCPKSLPLSKLAREALELIHPEVSRRYFGCGLVIPSNLEGCRILDLGSGSGRDCYALSKLVGPSGHVTGVDMTDELIQVARSYISYHQEKFGFKDSNTEFVQGYIEKLGEAGIPYGAFDILISNCVICLCADKKAVFQEAYRVLKEGGEMYFSDMYASQPVAEELRHDPVLWGEGLGGSLYWKDLISMVKELGFSTPHLVTASHIVIYNPEHLKQTGDVQYASGTYRFFKLPTARNDQKALVTYKGTITDFPEQLLFDAIHTFKKDEAVAVDGELATVLKSSRFASHFDVHSAEHEESTEDNPQQQTLYHLNPFLLADKLGSSIPKACKTPKDGACETQTDQPCRGDMAKGCCN</sequence>
<dbReference type="Ensembl" id="ENSCMIT00000013453.1">
    <property type="protein sequence ID" value="ENSCMIP00000013161.1"/>
    <property type="gene ID" value="ENSCMIG00000006645.1"/>
</dbReference>
<organism evidence="8 9">
    <name type="scientific">Callorhinchus milii</name>
    <name type="common">Ghost shark</name>
    <dbReference type="NCBI Taxonomy" id="7868"/>
    <lineage>
        <taxon>Eukaryota</taxon>
        <taxon>Metazoa</taxon>
        <taxon>Chordata</taxon>
        <taxon>Craniata</taxon>
        <taxon>Vertebrata</taxon>
        <taxon>Chondrichthyes</taxon>
        <taxon>Holocephali</taxon>
        <taxon>Chimaeriformes</taxon>
        <taxon>Callorhinchidae</taxon>
        <taxon>Callorhinchus</taxon>
    </lineage>
</organism>
<feature type="domain" description="Methyltransferase" evidence="7">
    <location>
        <begin position="69"/>
        <end position="219"/>
    </location>
</feature>
<dbReference type="STRING" id="7868.ENSCMIP00000013161"/>
<dbReference type="AlphaFoldDB" id="A0A4W3HBH3"/>
<comment type="catalytic activity">
    <reaction evidence="6">
        <text>arsenic triglutathione + 3 [thioredoxin]-dithiol + 3 S-adenosyl-L-methionine = trimethylarsine + 3 [thioredoxin]-disulfide + 3 glutathione + 3 S-adenosyl-L-homocysteine + 3 H(+)</text>
        <dbReference type="Rhea" id="RHEA:69432"/>
        <dbReference type="Rhea" id="RHEA-COMP:10698"/>
        <dbReference type="Rhea" id="RHEA-COMP:10700"/>
        <dbReference type="ChEBI" id="CHEBI:15378"/>
        <dbReference type="ChEBI" id="CHEBI:27130"/>
        <dbReference type="ChEBI" id="CHEBI:29950"/>
        <dbReference type="ChEBI" id="CHEBI:50058"/>
        <dbReference type="ChEBI" id="CHEBI:57856"/>
        <dbReference type="ChEBI" id="CHEBI:57925"/>
        <dbReference type="ChEBI" id="CHEBI:59789"/>
        <dbReference type="ChEBI" id="CHEBI:183640"/>
        <dbReference type="EC" id="2.1.1.137"/>
    </reaction>
</comment>
<reference evidence="9" key="2">
    <citation type="journal article" date="2007" name="PLoS Biol.">
        <title>Survey sequencing and comparative analysis of the elephant shark (Callorhinchus milii) genome.</title>
        <authorList>
            <person name="Venkatesh B."/>
            <person name="Kirkness E.F."/>
            <person name="Loh Y.H."/>
            <person name="Halpern A.L."/>
            <person name="Lee A.P."/>
            <person name="Johnson J."/>
            <person name="Dandona N."/>
            <person name="Viswanathan L.D."/>
            <person name="Tay A."/>
            <person name="Venter J.C."/>
            <person name="Strausberg R.L."/>
            <person name="Brenner S."/>
        </authorList>
    </citation>
    <scope>NUCLEOTIDE SEQUENCE [LARGE SCALE GENOMIC DNA]</scope>
</reference>
<dbReference type="Gene3D" id="3.40.50.150">
    <property type="entry name" value="Vaccinia Virus protein VP39"/>
    <property type="match status" value="1"/>
</dbReference>
<dbReference type="GO" id="GO:0009404">
    <property type="term" value="P:toxin metabolic process"/>
    <property type="evidence" value="ECO:0007669"/>
    <property type="project" value="TreeGrafter"/>
</dbReference>
<accession>A0A4W3HBH3</accession>
<dbReference type="Gene3D" id="3.40.5.100">
    <property type="match status" value="1"/>
</dbReference>
<protein>
    <recommendedName>
        <fullName evidence="3">Arsenite methyltransferase</fullName>
        <ecNumber evidence="2">2.1.1.137</ecNumber>
    </recommendedName>
</protein>
<dbReference type="GeneTree" id="ENSGT00390000001742"/>
<dbReference type="InterPro" id="IPR026669">
    <property type="entry name" value="Arsenite_MeTrfase-like"/>
</dbReference>
<evidence type="ECO:0000256" key="1">
    <source>
        <dbReference type="ARBA" id="ARBA00034487"/>
    </source>
</evidence>
<reference evidence="8" key="5">
    <citation type="submission" date="2025-09" db="UniProtKB">
        <authorList>
            <consortium name="Ensembl"/>
        </authorList>
    </citation>
    <scope>IDENTIFICATION</scope>
</reference>
<evidence type="ECO:0000256" key="4">
    <source>
        <dbReference type="ARBA" id="ARBA00047941"/>
    </source>
</evidence>
<evidence type="ECO:0000259" key="7">
    <source>
        <dbReference type="Pfam" id="PF13847"/>
    </source>
</evidence>
<dbReference type="SUPFAM" id="SSF53335">
    <property type="entry name" value="S-adenosyl-L-methionine-dependent methyltransferases"/>
    <property type="match status" value="1"/>
</dbReference>
<dbReference type="InterPro" id="IPR029063">
    <property type="entry name" value="SAM-dependent_MTases_sf"/>
</dbReference>
<dbReference type="Proteomes" id="UP000314986">
    <property type="component" value="Unassembled WGS sequence"/>
</dbReference>
<evidence type="ECO:0000313" key="8">
    <source>
        <dbReference type="Ensembl" id="ENSCMIP00000013161.1"/>
    </source>
</evidence>
<reference evidence="8" key="4">
    <citation type="submission" date="2025-08" db="UniProtKB">
        <authorList>
            <consortium name="Ensembl"/>
        </authorList>
    </citation>
    <scope>IDENTIFICATION</scope>
</reference>
<dbReference type="Pfam" id="PF13847">
    <property type="entry name" value="Methyltransf_31"/>
    <property type="match status" value="1"/>
</dbReference>
<reference evidence="9" key="3">
    <citation type="journal article" date="2014" name="Nature">
        <title>Elephant shark genome provides unique insights into gnathostome evolution.</title>
        <authorList>
            <consortium name="International Elephant Shark Genome Sequencing Consortium"/>
            <person name="Venkatesh B."/>
            <person name="Lee A.P."/>
            <person name="Ravi V."/>
            <person name="Maurya A.K."/>
            <person name="Lian M.M."/>
            <person name="Swann J.B."/>
            <person name="Ohta Y."/>
            <person name="Flajnik M.F."/>
            <person name="Sutoh Y."/>
            <person name="Kasahara M."/>
            <person name="Hoon S."/>
            <person name="Gangu V."/>
            <person name="Roy S.W."/>
            <person name="Irimia M."/>
            <person name="Korzh V."/>
            <person name="Kondrychyn I."/>
            <person name="Lim Z.W."/>
            <person name="Tay B.H."/>
            <person name="Tohari S."/>
            <person name="Kong K.W."/>
            <person name="Ho S."/>
            <person name="Lorente-Galdos B."/>
            <person name="Quilez J."/>
            <person name="Marques-Bonet T."/>
            <person name="Raney B.J."/>
            <person name="Ingham P.W."/>
            <person name="Tay A."/>
            <person name="Hillier L.W."/>
            <person name="Minx P."/>
            <person name="Boehm T."/>
            <person name="Wilson R.K."/>
            <person name="Brenner S."/>
            <person name="Warren W.C."/>
        </authorList>
    </citation>
    <scope>NUCLEOTIDE SEQUENCE [LARGE SCALE GENOMIC DNA]</scope>
</reference>
<dbReference type="GO" id="GO:0018872">
    <property type="term" value="P:arsonoacetate metabolic process"/>
    <property type="evidence" value="ECO:0007669"/>
    <property type="project" value="TreeGrafter"/>
</dbReference>
<keyword evidence="9" id="KW-1185">Reference proteome</keyword>
<evidence type="ECO:0000256" key="3">
    <source>
        <dbReference type="ARBA" id="ARBA00034545"/>
    </source>
</evidence>
<dbReference type="EC" id="2.1.1.137" evidence="2"/>
<proteinExistence type="inferred from homology"/>
<name>A0A4W3HBH3_CALMI</name>
<reference evidence="9" key="1">
    <citation type="journal article" date="2006" name="Science">
        <title>Ancient noncoding elements conserved in the human genome.</title>
        <authorList>
            <person name="Venkatesh B."/>
            <person name="Kirkness E.F."/>
            <person name="Loh Y.H."/>
            <person name="Halpern A.L."/>
            <person name="Lee A.P."/>
            <person name="Johnson J."/>
            <person name="Dandona N."/>
            <person name="Viswanathan L.D."/>
            <person name="Tay A."/>
            <person name="Venter J.C."/>
            <person name="Strausberg R.L."/>
            <person name="Brenner S."/>
        </authorList>
    </citation>
    <scope>NUCLEOTIDE SEQUENCE [LARGE SCALE GENOMIC DNA]</scope>
</reference>
<comment type="similarity">
    <text evidence="1">Belongs to the methyltransferase superfamily. Arsenite methyltransferase family.</text>
</comment>
<evidence type="ECO:0000313" key="9">
    <source>
        <dbReference type="Proteomes" id="UP000314986"/>
    </source>
</evidence>
<evidence type="ECO:0000256" key="5">
    <source>
        <dbReference type="ARBA" id="ARBA00047943"/>
    </source>
</evidence>
<evidence type="ECO:0000256" key="6">
    <source>
        <dbReference type="ARBA" id="ARBA00048428"/>
    </source>
</evidence>
<dbReference type="GO" id="GO:0030791">
    <property type="term" value="F:arsenite methyltransferase activity"/>
    <property type="evidence" value="ECO:0007669"/>
    <property type="project" value="UniProtKB-EC"/>
</dbReference>
<dbReference type="InParanoid" id="A0A4W3HBH3"/>
<comment type="catalytic activity">
    <reaction evidence="5">
        <text>arsenic triglutathione + 2 [thioredoxin]-dithiol + 2 S-adenosyl-L-methionine + H2O = dimethylarsinous acid + 2 [thioredoxin]-disulfide + 3 glutathione + 2 S-adenosyl-L-homocysteine + 2 H(+)</text>
        <dbReference type="Rhea" id="RHEA:69464"/>
        <dbReference type="Rhea" id="RHEA-COMP:10698"/>
        <dbReference type="Rhea" id="RHEA-COMP:10700"/>
        <dbReference type="ChEBI" id="CHEBI:15377"/>
        <dbReference type="ChEBI" id="CHEBI:15378"/>
        <dbReference type="ChEBI" id="CHEBI:23808"/>
        <dbReference type="ChEBI" id="CHEBI:29950"/>
        <dbReference type="ChEBI" id="CHEBI:50058"/>
        <dbReference type="ChEBI" id="CHEBI:57856"/>
        <dbReference type="ChEBI" id="CHEBI:57925"/>
        <dbReference type="ChEBI" id="CHEBI:59789"/>
        <dbReference type="ChEBI" id="CHEBI:183640"/>
        <dbReference type="EC" id="2.1.1.137"/>
    </reaction>
</comment>
<dbReference type="InterPro" id="IPR025714">
    <property type="entry name" value="Methyltranfer_dom"/>
</dbReference>
<dbReference type="GO" id="GO:0005829">
    <property type="term" value="C:cytosol"/>
    <property type="evidence" value="ECO:0007669"/>
    <property type="project" value="TreeGrafter"/>
</dbReference>
<dbReference type="PANTHER" id="PTHR43675">
    <property type="entry name" value="ARSENITE METHYLTRANSFERASE"/>
    <property type="match status" value="1"/>
</dbReference>
<dbReference type="PANTHER" id="PTHR43675:SF7">
    <property type="entry name" value="ARSENITE METHYLTRANSFERASE"/>
    <property type="match status" value="1"/>
</dbReference>
<comment type="catalytic activity">
    <reaction evidence="4">
        <text>arsenic triglutathione + [thioredoxin]-dithiol + S-adenosyl-L-methionine + 2 H2O = methylarsonous acid + [thioredoxin]-disulfide + 3 glutathione + S-adenosyl-L-homocysteine + H(+)</text>
        <dbReference type="Rhea" id="RHEA:69460"/>
        <dbReference type="Rhea" id="RHEA-COMP:10698"/>
        <dbReference type="Rhea" id="RHEA-COMP:10700"/>
        <dbReference type="ChEBI" id="CHEBI:15377"/>
        <dbReference type="ChEBI" id="CHEBI:15378"/>
        <dbReference type="ChEBI" id="CHEBI:17826"/>
        <dbReference type="ChEBI" id="CHEBI:29950"/>
        <dbReference type="ChEBI" id="CHEBI:50058"/>
        <dbReference type="ChEBI" id="CHEBI:57856"/>
        <dbReference type="ChEBI" id="CHEBI:57925"/>
        <dbReference type="ChEBI" id="CHEBI:59789"/>
        <dbReference type="ChEBI" id="CHEBI:183640"/>
        <dbReference type="EC" id="2.1.1.137"/>
    </reaction>
</comment>